<dbReference type="Proteomes" id="UP000028760">
    <property type="component" value="Unassembled WGS sequence"/>
</dbReference>
<sequence length="346" mass="38736">IQFLFYALLILRFGCICSDELKIEVKTVTVGQNVTLSCPRQTSARYPETFYWIRLVSGNWPEFLGATVHLEINDVSKIPHIQTKQEKGEFILHINEAKRNDTGLYYCIKIRLFHIFIFMTGTFLKIKGQESDIIDVILDPPSGSVNAENSDTLQCSVLSDSEKKTCPADNRVYWFKAGPDHSHPSLLYLQENSGDKCENSPEAQTAQKCFYNFSGISDSGIHHCAVAACGQILFGNGAKLWGANSMDFSKILLPSLCSALVISLVVISWLIYKIKKKTCGCCNGNYIQTGPATSGGDNQNQFPQSEENHLVYSAPTFNKNKAKKGERRNVRTAQEETVYTDVKTFR</sequence>
<dbReference type="InterPro" id="IPR003599">
    <property type="entry name" value="Ig_sub"/>
</dbReference>
<organism evidence="11 12">
    <name type="scientific">Poecilia formosa</name>
    <name type="common">Amazon molly</name>
    <name type="synonym">Limia formosa</name>
    <dbReference type="NCBI Taxonomy" id="48698"/>
    <lineage>
        <taxon>Eukaryota</taxon>
        <taxon>Metazoa</taxon>
        <taxon>Chordata</taxon>
        <taxon>Craniata</taxon>
        <taxon>Vertebrata</taxon>
        <taxon>Euteleostomi</taxon>
        <taxon>Actinopterygii</taxon>
        <taxon>Neopterygii</taxon>
        <taxon>Teleostei</taxon>
        <taxon>Neoteleostei</taxon>
        <taxon>Acanthomorphata</taxon>
        <taxon>Ovalentaria</taxon>
        <taxon>Atherinomorphae</taxon>
        <taxon>Cyprinodontiformes</taxon>
        <taxon>Poeciliidae</taxon>
        <taxon>Poeciliinae</taxon>
        <taxon>Poecilia</taxon>
    </lineage>
</organism>
<dbReference type="PANTHER" id="PTHR19433:SF133">
    <property type="entry name" value="IMMUNE-TYPE RECEPTOR 5 PRECURSOR-RELATED"/>
    <property type="match status" value="1"/>
</dbReference>
<dbReference type="CDD" id="cd00099">
    <property type="entry name" value="IgV"/>
    <property type="match status" value="1"/>
</dbReference>
<evidence type="ECO:0000256" key="2">
    <source>
        <dbReference type="ARBA" id="ARBA00022475"/>
    </source>
</evidence>
<dbReference type="GO" id="GO:0002376">
    <property type="term" value="P:immune system process"/>
    <property type="evidence" value="ECO:0007669"/>
    <property type="project" value="UniProtKB-KW"/>
</dbReference>
<evidence type="ECO:0000256" key="9">
    <source>
        <dbReference type="SAM" id="SignalP"/>
    </source>
</evidence>
<dbReference type="SMART" id="SM00409">
    <property type="entry name" value="IG"/>
    <property type="match status" value="1"/>
</dbReference>
<evidence type="ECO:0000256" key="1">
    <source>
        <dbReference type="ARBA" id="ARBA00004236"/>
    </source>
</evidence>
<reference evidence="11" key="3">
    <citation type="submission" date="2025-09" db="UniProtKB">
        <authorList>
            <consortium name="Ensembl"/>
        </authorList>
    </citation>
    <scope>IDENTIFICATION</scope>
</reference>
<name>A0A096MBH6_POEFO</name>
<dbReference type="GO" id="GO:0005886">
    <property type="term" value="C:plasma membrane"/>
    <property type="evidence" value="ECO:0007669"/>
    <property type="project" value="UniProtKB-SubCell"/>
</dbReference>
<reference evidence="11" key="2">
    <citation type="submission" date="2025-08" db="UniProtKB">
        <authorList>
            <consortium name="Ensembl"/>
        </authorList>
    </citation>
    <scope>IDENTIFICATION</scope>
</reference>
<keyword evidence="8" id="KW-1133">Transmembrane helix</keyword>
<comment type="subcellular location">
    <subcellularLocation>
        <location evidence="1">Cell membrane</location>
    </subcellularLocation>
</comment>
<keyword evidence="8" id="KW-0812">Transmembrane</keyword>
<feature type="domain" description="Ig-like" evidence="10">
    <location>
        <begin position="31"/>
        <end position="107"/>
    </location>
</feature>
<evidence type="ECO:0000256" key="8">
    <source>
        <dbReference type="SAM" id="Phobius"/>
    </source>
</evidence>
<keyword evidence="6" id="KW-1015">Disulfide bond</keyword>
<dbReference type="Pfam" id="PF07686">
    <property type="entry name" value="V-set"/>
    <property type="match status" value="1"/>
</dbReference>
<dbReference type="InterPro" id="IPR036179">
    <property type="entry name" value="Ig-like_dom_sf"/>
</dbReference>
<keyword evidence="2" id="KW-1003">Cell membrane</keyword>
<evidence type="ECO:0000313" key="11">
    <source>
        <dbReference type="Ensembl" id="ENSPFOP00000028767.1"/>
    </source>
</evidence>
<dbReference type="EMBL" id="AYCK01029509">
    <property type="status" value="NOT_ANNOTATED_CDS"/>
    <property type="molecule type" value="Genomic_DNA"/>
</dbReference>
<dbReference type="AlphaFoldDB" id="A0A096MBH6"/>
<dbReference type="InterPro" id="IPR013783">
    <property type="entry name" value="Ig-like_fold"/>
</dbReference>
<keyword evidence="3 9" id="KW-0732">Signal</keyword>
<evidence type="ECO:0000259" key="10">
    <source>
        <dbReference type="PROSITE" id="PS50835"/>
    </source>
</evidence>
<reference evidence="12" key="1">
    <citation type="submission" date="2013-10" db="EMBL/GenBank/DDBJ databases">
        <authorList>
            <person name="Schartl M."/>
            <person name="Warren W."/>
        </authorList>
    </citation>
    <scope>NUCLEOTIDE SEQUENCE [LARGE SCALE GENOMIC DNA]</scope>
    <source>
        <strain evidence="12">female</strain>
    </source>
</reference>
<dbReference type="Gene3D" id="2.60.40.10">
    <property type="entry name" value="Immunoglobulins"/>
    <property type="match status" value="2"/>
</dbReference>
<dbReference type="OMA" id="QGIFLRI"/>
<dbReference type="InterPro" id="IPR052051">
    <property type="entry name" value="TCR_complex_component"/>
</dbReference>
<evidence type="ECO:0000313" key="12">
    <source>
        <dbReference type="Proteomes" id="UP000028760"/>
    </source>
</evidence>
<evidence type="ECO:0000256" key="7">
    <source>
        <dbReference type="ARBA" id="ARBA00023180"/>
    </source>
</evidence>
<accession>A0A096MBH6</accession>
<keyword evidence="5 8" id="KW-0472">Membrane</keyword>
<dbReference type="Ensembl" id="ENSPFOT00000027692.1">
    <property type="protein sequence ID" value="ENSPFOP00000028767.1"/>
    <property type="gene ID" value="ENSPFOG00000024594.1"/>
</dbReference>
<evidence type="ECO:0000256" key="5">
    <source>
        <dbReference type="ARBA" id="ARBA00023136"/>
    </source>
</evidence>
<evidence type="ECO:0000256" key="6">
    <source>
        <dbReference type="ARBA" id="ARBA00023157"/>
    </source>
</evidence>
<dbReference type="STRING" id="48698.ENSPFOP00000028767"/>
<proteinExistence type="predicted"/>
<dbReference type="PROSITE" id="PS50835">
    <property type="entry name" value="IG_LIKE"/>
    <property type="match status" value="1"/>
</dbReference>
<dbReference type="GO" id="GO:0009617">
    <property type="term" value="P:response to bacterium"/>
    <property type="evidence" value="ECO:0007669"/>
    <property type="project" value="TreeGrafter"/>
</dbReference>
<keyword evidence="7" id="KW-0325">Glycoprotein</keyword>
<feature type="signal peptide" evidence="9">
    <location>
        <begin position="1"/>
        <end position="18"/>
    </location>
</feature>
<keyword evidence="12" id="KW-1185">Reference proteome</keyword>
<dbReference type="InterPro" id="IPR013106">
    <property type="entry name" value="Ig_V-set"/>
</dbReference>
<keyword evidence="4" id="KW-0391">Immunity</keyword>
<feature type="chain" id="PRO_5001920160" description="Ig-like domain-containing protein" evidence="9">
    <location>
        <begin position="19"/>
        <end position="346"/>
    </location>
</feature>
<evidence type="ECO:0000256" key="3">
    <source>
        <dbReference type="ARBA" id="ARBA00022729"/>
    </source>
</evidence>
<dbReference type="GeneTree" id="ENSGT00940000162676"/>
<evidence type="ECO:0000256" key="4">
    <source>
        <dbReference type="ARBA" id="ARBA00022859"/>
    </source>
</evidence>
<dbReference type="PANTHER" id="PTHR19433">
    <property type="entry name" value="T-CELL RECEPTOR ALPHA CHAIN V REGION-RELATED"/>
    <property type="match status" value="1"/>
</dbReference>
<dbReference type="InterPro" id="IPR007110">
    <property type="entry name" value="Ig-like_dom"/>
</dbReference>
<feature type="transmembrane region" description="Helical" evidence="8">
    <location>
        <begin position="251"/>
        <end position="272"/>
    </location>
</feature>
<protein>
    <recommendedName>
        <fullName evidence="10">Ig-like domain-containing protein</fullName>
    </recommendedName>
</protein>
<dbReference type="SUPFAM" id="SSF48726">
    <property type="entry name" value="Immunoglobulin"/>
    <property type="match status" value="2"/>
</dbReference>